<feature type="domain" description="Cilia- and flagella-associated protein 69 ARM repeats" evidence="2">
    <location>
        <begin position="16"/>
        <end position="730"/>
    </location>
</feature>
<dbReference type="GO" id="GO:0097225">
    <property type="term" value="C:sperm midpiece"/>
    <property type="evidence" value="ECO:0007669"/>
    <property type="project" value="TreeGrafter"/>
</dbReference>
<dbReference type="InterPro" id="IPR048732">
    <property type="entry name" value="CFA69"/>
</dbReference>
<dbReference type="PANTHER" id="PTHR14716:SF0">
    <property type="entry name" value="CILIA- AND FLAGELLA-ASSOCIATED PROTEIN 69"/>
    <property type="match status" value="1"/>
</dbReference>
<feature type="region of interest" description="Disordered" evidence="1">
    <location>
        <begin position="855"/>
        <end position="889"/>
    </location>
</feature>
<dbReference type="InterPro" id="IPR016024">
    <property type="entry name" value="ARM-type_fold"/>
</dbReference>
<sequence length="889" mass="101983">MSMLSKECKLPETQVTLRRIWEVMRSQDSASQLDRQLILLQTYLVATGDYVMVADLQLIARIISFLRVRAKLNSRYREPLENIFRLLEHPPLMEMASDEILYGHYLVELLNVLGCILLETKKSHRKFQILGIVQSMLISERIPKSKFIPLRSCIKGIEVSDFVSCLANLIAVVGESLYHQAIYCALQICKLSGFSCWTLLIKNTLDSLFVRLTTIPDELMPAVMDTTSELLWKLFKCSKHPEDWHKVPTPSRIALRSLRYVLREEAIVHAHPGTYPDSLNNISAIILKLMHLFPDADYVLSDLIEDITFYATLSEATFKLSVLPYFKDNFYHLQFKRLMLACLAICPVSNLSVLVFRRCKLARCLVAMIEKSSSVNESPEIWCSKNFIELFRSVVPVVLALFDFLREAFLDAGLMEKLVMFLSVHYIEEKSLSDDVALVVVKTIFSLCSRKPNSKTLQLIRDANAVAILLKLCTLIVAEVALTTTAQCILLYTLYDLTCLIENQQEIQIEHSKQFFCLVKSIYQRILNPLHTDSLIDNRLVVAISNFAWEVIVWNKQSVSRFFRCGLVFPHIDIMERSSCSVQLVCLSMLVDLCEYQQCVPYVVTWRGRNGIKFLSILCQIWRSEEERLGVLRDKGGCISDSEKPLMGENQCKLIKSQKNKVMSICDVFGSVRPKICAIVQLLHRHEEVVDLCEEHYRLGHDSLPCEDLITLQLIKTYLPLKMGEIWWEIRHKQGDVLPLDRYLAETLADRYLNWSLSVQRTQLDLLRGSEAQVRGEEQKYYGLIRACQLTAALSALKEVVGVARSSDRQQFLLAHRKLRKGIENSREVDTELWVAFPPDVNLIIVNNKTLGEMRKKSKSSQVPSVDTQEGCDFDKEFPSHPYVEPDQE</sequence>
<dbReference type="PANTHER" id="PTHR14716">
    <property type="entry name" value="CILIA- AND FLAGELLA-ASSOCIATED PROTEIN 69"/>
    <property type="match status" value="1"/>
</dbReference>
<evidence type="ECO:0000256" key="1">
    <source>
        <dbReference type="SAM" id="MobiDB-lite"/>
    </source>
</evidence>
<dbReference type="GO" id="GO:1902093">
    <property type="term" value="P:positive regulation of flagellated sperm motility"/>
    <property type="evidence" value="ECO:0007669"/>
    <property type="project" value="TreeGrafter"/>
</dbReference>
<evidence type="ECO:0000259" key="2">
    <source>
        <dbReference type="Pfam" id="PF21049"/>
    </source>
</evidence>
<dbReference type="Pfam" id="PF21049">
    <property type="entry name" value="CFA69_ARM_rpt"/>
    <property type="match status" value="1"/>
</dbReference>
<gene>
    <name evidence="3" type="ORF">g.13508</name>
</gene>
<dbReference type="EMBL" id="GECZ01021221">
    <property type="protein sequence ID" value="JAS48548.1"/>
    <property type="molecule type" value="Transcribed_RNA"/>
</dbReference>
<proteinExistence type="predicted"/>
<reference evidence="3" key="1">
    <citation type="submission" date="2015-11" db="EMBL/GenBank/DDBJ databases">
        <title>De novo transcriptome assembly of four potential Pierce s Disease insect vectors from Arizona vineyards.</title>
        <authorList>
            <person name="Tassone E.E."/>
        </authorList>
    </citation>
    <scope>NUCLEOTIDE SEQUENCE</scope>
</reference>
<dbReference type="AlphaFoldDB" id="A0A1B6FEC5"/>
<evidence type="ECO:0000313" key="3">
    <source>
        <dbReference type="EMBL" id="JAS48548.1"/>
    </source>
</evidence>
<dbReference type="GO" id="GO:0097730">
    <property type="term" value="C:non-motile cilium"/>
    <property type="evidence" value="ECO:0007669"/>
    <property type="project" value="TreeGrafter"/>
</dbReference>
<accession>A0A1B6FEC5</accession>
<dbReference type="SUPFAM" id="SSF48371">
    <property type="entry name" value="ARM repeat"/>
    <property type="match status" value="1"/>
</dbReference>
<dbReference type="InterPro" id="IPR048733">
    <property type="entry name" value="CFA69_ARM_dom"/>
</dbReference>
<name>A0A1B6FEC5_9HEMI</name>
<organism evidence="3">
    <name type="scientific">Cuerna arida</name>
    <dbReference type="NCBI Taxonomy" id="1464854"/>
    <lineage>
        <taxon>Eukaryota</taxon>
        <taxon>Metazoa</taxon>
        <taxon>Ecdysozoa</taxon>
        <taxon>Arthropoda</taxon>
        <taxon>Hexapoda</taxon>
        <taxon>Insecta</taxon>
        <taxon>Pterygota</taxon>
        <taxon>Neoptera</taxon>
        <taxon>Paraneoptera</taxon>
        <taxon>Hemiptera</taxon>
        <taxon>Auchenorrhyncha</taxon>
        <taxon>Membracoidea</taxon>
        <taxon>Cicadellidae</taxon>
        <taxon>Cicadellinae</taxon>
        <taxon>Proconiini</taxon>
        <taxon>Cuerna</taxon>
    </lineage>
</organism>
<protein>
    <recommendedName>
        <fullName evidence="2">Cilia- and flagella-associated protein 69 ARM repeats domain-containing protein</fullName>
    </recommendedName>
</protein>